<dbReference type="Gene3D" id="3.40.630.30">
    <property type="match status" value="1"/>
</dbReference>
<dbReference type="KEGG" id="hmg:101239547"/>
<dbReference type="InterPro" id="IPR000182">
    <property type="entry name" value="GNAT_dom"/>
</dbReference>
<dbReference type="OrthoDB" id="329272at2759"/>
<feature type="domain" description="N-acetyltransferase" evidence="1">
    <location>
        <begin position="16"/>
        <end position="160"/>
    </location>
</feature>
<dbReference type="GO" id="GO:0008080">
    <property type="term" value="F:N-acetyltransferase activity"/>
    <property type="evidence" value="ECO:0007669"/>
    <property type="project" value="InterPro"/>
</dbReference>
<sequence>MEVLDKSNVHSIVRCVFIHQEKEFAEPAAELVALQWNHSKSEKNRNLEKMLNESNDRLPCHLVLTFKDSNKSVVAHVKIVRASGRGDGQCAIFYSLVVAPNMRGLGLGRILTEYAEHYVRSLNIAYVYVSTPDMALFYEHIGYKRCDPISSMKSSSKQLSASQVSSLEELFAKRANITVSNELNIWLRKRLIDEYDISESFSYSELSKIIKEALLEKSNAEDFICFFIETKWQQQIGPSCGISAITMLNTISHIKRSNFLDSSLLCGCACILNELNTEPKSCLEWALKSGISNDGEIFCAYNLVYLAEKCFQIPLVVSNITETTKHDILHNILRGNPVIITYDRSLSNHVPGFYQGLHAHWTLVVGFVVPKDSLKDFYKNPVHVEMINEHHFISLFKFSLDFLMTDTKQCFQIFDSNSLWVVCVHGMSSHPFVCLLDTLLDSNRQLTMCNSPFFLSHSNLIHLRNKIVYTNN</sequence>
<dbReference type="InterPro" id="IPR016181">
    <property type="entry name" value="Acyl_CoA_acyltransferase"/>
</dbReference>
<dbReference type="GO" id="GO:1905502">
    <property type="term" value="F:acetyl-CoA binding"/>
    <property type="evidence" value="ECO:0007669"/>
    <property type="project" value="TreeGrafter"/>
</dbReference>
<dbReference type="EMBL" id="HAAD01002049">
    <property type="protein sequence ID" value="CDG68281.1"/>
    <property type="molecule type" value="mRNA"/>
</dbReference>
<dbReference type="PANTHER" id="PTHR13538">
    <property type="entry name" value="N-ACETYLTRANSFERASE 6"/>
    <property type="match status" value="1"/>
</dbReference>
<dbReference type="AlphaFoldDB" id="T2M8B6"/>
<keyword evidence="2" id="KW-0808">Transferase</keyword>
<dbReference type="GO" id="GO:0005737">
    <property type="term" value="C:cytoplasm"/>
    <property type="evidence" value="ECO:0007669"/>
    <property type="project" value="TreeGrafter"/>
</dbReference>
<dbReference type="PROSITE" id="PS51186">
    <property type="entry name" value="GNAT"/>
    <property type="match status" value="1"/>
</dbReference>
<organism evidence="2">
    <name type="scientific">Hydra vulgaris</name>
    <name type="common">Hydra</name>
    <name type="synonym">Hydra attenuata</name>
    <dbReference type="NCBI Taxonomy" id="6087"/>
    <lineage>
        <taxon>Eukaryota</taxon>
        <taxon>Metazoa</taxon>
        <taxon>Cnidaria</taxon>
        <taxon>Hydrozoa</taxon>
        <taxon>Hydroidolina</taxon>
        <taxon>Anthoathecata</taxon>
        <taxon>Aplanulata</taxon>
        <taxon>Hydridae</taxon>
        <taxon>Hydra</taxon>
    </lineage>
</organism>
<dbReference type="SUPFAM" id="SSF55729">
    <property type="entry name" value="Acyl-CoA N-acyltransferases (Nat)"/>
    <property type="match status" value="1"/>
</dbReference>
<evidence type="ECO:0000259" key="1">
    <source>
        <dbReference type="PROSITE" id="PS51186"/>
    </source>
</evidence>
<dbReference type="Pfam" id="PF00583">
    <property type="entry name" value="Acetyltransf_1"/>
    <property type="match status" value="1"/>
</dbReference>
<dbReference type="PANTHER" id="PTHR13538:SF4">
    <property type="entry name" value="N-ALPHA-ACETYLTRANSFERASE 80"/>
    <property type="match status" value="1"/>
</dbReference>
<evidence type="ECO:0000313" key="2">
    <source>
        <dbReference type="EMBL" id="CDG68281.1"/>
    </source>
</evidence>
<proteinExistence type="evidence at transcript level"/>
<dbReference type="Pfam" id="PF21646">
    <property type="entry name" value="ACTMAP-like_C"/>
    <property type="match status" value="1"/>
</dbReference>
<name>T2M8B6_HYDVU</name>
<protein>
    <submittedName>
        <fullName evidence="2">N-acetyltransferase 6</fullName>
    </submittedName>
</protein>
<dbReference type="CDD" id="cd04301">
    <property type="entry name" value="NAT_SF"/>
    <property type="match status" value="1"/>
</dbReference>
<dbReference type="InterPro" id="IPR039840">
    <property type="entry name" value="NAA80"/>
</dbReference>
<gene>
    <name evidence="2" type="primary">NAT6</name>
</gene>
<reference evidence="2" key="1">
    <citation type="journal article" date="2013" name="Genome Biol. Evol.">
        <title>Punctuated emergences of genetic and phenotypic innovations in eumetazoan, bilaterian, euteleostome, and hominidae ancestors.</title>
        <authorList>
            <person name="Wenger Y."/>
            <person name="Galliot B."/>
        </authorList>
    </citation>
    <scope>NUCLEOTIDE SEQUENCE</scope>
    <source>
        <tissue evidence="2">Whole animals</tissue>
    </source>
</reference>
<accession>T2M8B6</accession>